<dbReference type="SMART" id="SM00355">
    <property type="entry name" value="ZnF_C2H2"/>
    <property type="match status" value="2"/>
</dbReference>
<feature type="non-terminal residue" evidence="3">
    <location>
        <position position="1"/>
    </location>
</feature>
<dbReference type="InterPro" id="IPR036236">
    <property type="entry name" value="Znf_C2H2_sf"/>
</dbReference>
<dbReference type="AlphaFoldDB" id="A0A1B6L5Q3"/>
<evidence type="ECO:0000259" key="2">
    <source>
        <dbReference type="PROSITE" id="PS50157"/>
    </source>
</evidence>
<accession>A0A1B6L5Q3</accession>
<dbReference type="EMBL" id="GEBQ01020991">
    <property type="protein sequence ID" value="JAT18986.1"/>
    <property type="molecule type" value="Transcribed_RNA"/>
</dbReference>
<dbReference type="PROSITE" id="PS50157">
    <property type="entry name" value="ZINC_FINGER_C2H2_2"/>
    <property type="match status" value="1"/>
</dbReference>
<proteinExistence type="predicted"/>
<dbReference type="GO" id="GO:0008270">
    <property type="term" value="F:zinc ion binding"/>
    <property type="evidence" value="ECO:0007669"/>
    <property type="project" value="UniProtKB-KW"/>
</dbReference>
<gene>
    <name evidence="3" type="ORF">g.22034</name>
</gene>
<dbReference type="Gene3D" id="3.30.160.60">
    <property type="entry name" value="Classic Zinc Finger"/>
    <property type="match status" value="1"/>
</dbReference>
<feature type="domain" description="C2H2-type" evidence="2">
    <location>
        <begin position="50"/>
        <end position="79"/>
    </location>
</feature>
<reference evidence="3" key="1">
    <citation type="submission" date="2015-11" db="EMBL/GenBank/DDBJ databases">
        <title>De novo transcriptome assembly of four potential Pierce s Disease insect vectors from Arizona vineyards.</title>
        <authorList>
            <person name="Tassone E.E."/>
        </authorList>
    </citation>
    <scope>NUCLEOTIDE SEQUENCE</scope>
</reference>
<evidence type="ECO:0000313" key="3">
    <source>
        <dbReference type="EMBL" id="JAT18986.1"/>
    </source>
</evidence>
<dbReference type="SUPFAM" id="SSF57667">
    <property type="entry name" value="beta-beta-alpha zinc fingers"/>
    <property type="match status" value="1"/>
</dbReference>
<sequence>TSALGHDLVSFKSGQGRCRLFSCMMCGLGFPNKTKLKLHPCKAASMDRLYPCPQPTCNQVFSSMETFESHVASHSGLSERALNSQAVSLITTADINRRSI</sequence>
<keyword evidence="1" id="KW-0862">Zinc</keyword>
<dbReference type="InterPro" id="IPR013087">
    <property type="entry name" value="Znf_C2H2_type"/>
</dbReference>
<keyword evidence="1" id="KW-0863">Zinc-finger</keyword>
<dbReference type="Pfam" id="PF00096">
    <property type="entry name" value="zf-C2H2"/>
    <property type="match status" value="1"/>
</dbReference>
<keyword evidence="1" id="KW-0479">Metal-binding</keyword>
<protein>
    <recommendedName>
        <fullName evidence="2">C2H2-type domain-containing protein</fullName>
    </recommendedName>
</protein>
<name>A0A1B6L5Q3_9HEMI</name>
<evidence type="ECO:0000256" key="1">
    <source>
        <dbReference type="PROSITE-ProRule" id="PRU00042"/>
    </source>
</evidence>
<dbReference type="PROSITE" id="PS00028">
    <property type="entry name" value="ZINC_FINGER_C2H2_1"/>
    <property type="match status" value="1"/>
</dbReference>
<organism evidence="3">
    <name type="scientific">Graphocephala atropunctata</name>
    <dbReference type="NCBI Taxonomy" id="36148"/>
    <lineage>
        <taxon>Eukaryota</taxon>
        <taxon>Metazoa</taxon>
        <taxon>Ecdysozoa</taxon>
        <taxon>Arthropoda</taxon>
        <taxon>Hexapoda</taxon>
        <taxon>Insecta</taxon>
        <taxon>Pterygota</taxon>
        <taxon>Neoptera</taxon>
        <taxon>Paraneoptera</taxon>
        <taxon>Hemiptera</taxon>
        <taxon>Auchenorrhyncha</taxon>
        <taxon>Membracoidea</taxon>
        <taxon>Cicadellidae</taxon>
        <taxon>Cicadellinae</taxon>
        <taxon>Cicadellini</taxon>
        <taxon>Graphocephala</taxon>
    </lineage>
</organism>